<dbReference type="CDD" id="cd06257">
    <property type="entry name" value="DnaJ"/>
    <property type="match status" value="1"/>
</dbReference>
<dbReference type="RefSeq" id="XP_066699842.1">
    <property type="nucleotide sequence ID" value="XM_066843730.1"/>
</dbReference>
<feature type="compositionally biased region" description="Gly residues" evidence="1">
    <location>
        <begin position="227"/>
        <end position="241"/>
    </location>
</feature>
<feature type="compositionally biased region" description="Basic and acidic residues" evidence="1">
    <location>
        <begin position="249"/>
        <end position="277"/>
    </location>
</feature>
<keyword evidence="2" id="KW-1133">Transmembrane helix</keyword>
<dbReference type="SUPFAM" id="SSF46565">
    <property type="entry name" value="Chaperone J-domain"/>
    <property type="match status" value="1"/>
</dbReference>
<dbReference type="Proteomes" id="UP001391051">
    <property type="component" value="Unassembled WGS sequence"/>
</dbReference>
<keyword evidence="2" id="KW-0472">Membrane</keyword>
<dbReference type="Gene3D" id="1.10.287.110">
    <property type="entry name" value="DnaJ domain"/>
    <property type="match status" value="1"/>
</dbReference>
<sequence>MPLRYIAALPTPALCPAPLIVFGARPTPTPTPNRLLTPSSSSSRARPKPRQQVQRPFHSTACLRDEEIDRATNHYEALKLPTNATPADIKRSFYSLSKSNHPDHNHSDPAASKRFMRISEAYTTLSSPEKRTRYDRDVLNLHHPARRAGSYSSTATTTNPAGGRPASGLSKRRSAFRGPPPSFYRSGGWGAHSAKRSAAHESSTGSRSRSRSRRRRQGDHHNDGAWATGGGPGATAGGMGPGQDPFKGSQDDVPHFDREGHERTGRRTEEARTSRRRMRTDGLDAIEAERGAMGMFFIIGGILLTSFLVPLGIYRVFWGPKTKDQKRKAKT</sequence>
<dbReference type="InterPro" id="IPR001623">
    <property type="entry name" value="DnaJ_domain"/>
</dbReference>
<reference evidence="4 5" key="1">
    <citation type="submission" date="2023-01" db="EMBL/GenBank/DDBJ databases">
        <title>Analysis of 21 Apiospora genomes using comparative genomics revels a genus with tremendous synthesis potential of carbohydrate active enzymes and secondary metabolites.</title>
        <authorList>
            <person name="Sorensen T."/>
        </authorList>
    </citation>
    <scope>NUCLEOTIDE SEQUENCE [LARGE SCALE GENOMIC DNA]</scope>
    <source>
        <strain evidence="4 5">CBS 24483</strain>
    </source>
</reference>
<dbReference type="Pfam" id="PF00226">
    <property type="entry name" value="DnaJ"/>
    <property type="match status" value="1"/>
</dbReference>
<dbReference type="SMART" id="SM00271">
    <property type="entry name" value="DnaJ"/>
    <property type="match status" value="1"/>
</dbReference>
<evidence type="ECO:0000256" key="2">
    <source>
        <dbReference type="SAM" id="Phobius"/>
    </source>
</evidence>
<feature type="compositionally biased region" description="Basic residues" evidence="1">
    <location>
        <begin position="208"/>
        <end position="218"/>
    </location>
</feature>
<comment type="caution">
    <text evidence="4">The sequence shown here is derived from an EMBL/GenBank/DDBJ whole genome shotgun (WGS) entry which is preliminary data.</text>
</comment>
<evidence type="ECO:0000313" key="5">
    <source>
        <dbReference type="Proteomes" id="UP001391051"/>
    </source>
</evidence>
<organism evidence="4 5">
    <name type="scientific">Apiospora aurea</name>
    <dbReference type="NCBI Taxonomy" id="335848"/>
    <lineage>
        <taxon>Eukaryota</taxon>
        <taxon>Fungi</taxon>
        <taxon>Dikarya</taxon>
        <taxon>Ascomycota</taxon>
        <taxon>Pezizomycotina</taxon>
        <taxon>Sordariomycetes</taxon>
        <taxon>Xylariomycetidae</taxon>
        <taxon>Amphisphaeriales</taxon>
        <taxon>Apiosporaceae</taxon>
        <taxon>Apiospora</taxon>
    </lineage>
</organism>
<dbReference type="EMBL" id="JAQQWE010000005">
    <property type="protein sequence ID" value="KAK7951780.1"/>
    <property type="molecule type" value="Genomic_DNA"/>
</dbReference>
<evidence type="ECO:0000313" key="4">
    <source>
        <dbReference type="EMBL" id="KAK7951780.1"/>
    </source>
</evidence>
<feature type="compositionally biased region" description="Low complexity" evidence="1">
    <location>
        <begin position="32"/>
        <end position="44"/>
    </location>
</feature>
<dbReference type="PRINTS" id="PR00625">
    <property type="entry name" value="JDOMAIN"/>
</dbReference>
<protein>
    <submittedName>
        <fullName evidence="4">Chaperone protein DnaJ</fullName>
    </submittedName>
</protein>
<dbReference type="PANTHER" id="PTHR44873:SF1">
    <property type="entry name" value="DNAJ HOMOLOG SUBFAMILY C MEMBER 30, MITOCHONDRIAL"/>
    <property type="match status" value="1"/>
</dbReference>
<dbReference type="InterPro" id="IPR053025">
    <property type="entry name" value="Mito_ATP_Synthase-Asso"/>
</dbReference>
<proteinExistence type="predicted"/>
<dbReference type="InterPro" id="IPR036869">
    <property type="entry name" value="J_dom_sf"/>
</dbReference>
<dbReference type="PROSITE" id="PS50076">
    <property type="entry name" value="DNAJ_2"/>
    <property type="match status" value="1"/>
</dbReference>
<evidence type="ECO:0000259" key="3">
    <source>
        <dbReference type="PROSITE" id="PS50076"/>
    </source>
</evidence>
<gene>
    <name evidence="4" type="ORF">PG986_007508</name>
</gene>
<accession>A0ABR1QE47</accession>
<evidence type="ECO:0000256" key="1">
    <source>
        <dbReference type="SAM" id="MobiDB-lite"/>
    </source>
</evidence>
<dbReference type="GeneID" id="92076792"/>
<dbReference type="PANTHER" id="PTHR44873">
    <property type="entry name" value="DNAJ HOMOLOG SUBFAMILY C MEMBER 30, MITOCHONDRIAL"/>
    <property type="match status" value="1"/>
</dbReference>
<feature type="transmembrane region" description="Helical" evidence="2">
    <location>
        <begin position="295"/>
        <end position="318"/>
    </location>
</feature>
<name>A0ABR1QE47_9PEZI</name>
<keyword evidence="5" id="KW-1185">Reference proteome</keyword>
<feature type="domain" description="J" evidence="3">
    <location>
        <begin position="73"/>
        <end position="138"/>
    </location>
</feature>
<feature type="compositionally biased region" description="Polar residues" evidence="1">
    <location>
        <begin position="150"/>
        <end position="160"/>
    </location>
</feature>
<feature type="region of interest" description="Disordered" evidence="1">
    <location>
        <begin position="141"/>
        <end position="277"/>
    </location>
</feature>
<keyword evidence="2" id="KW-0812">Transmembrane</keyword>
<feature type="region of interest" description="Disordered" evidence="1">
    <location>
        <begin position="25"/>
        <end position="56"/>
    </location>
</feature>